<protein>
    <recommendedName>
        <fullName evidence="7">Shikimate kinase</fullName>
        <shortName evidence="7">SK</shortName>
        <ecNumber evidence="7">2.7.1.71</ecNumber>
    </recommendedName>
</protein>
<evidence type="ECO:0000256" key="3">
    <source>
        <dbReference type="ARBA" id="ARBA00022741"/>
    </source>
</evidence>
<dbReference type="InterPro" id="IPR031322">
    <property type="entry name" value="Shikimate/glucono_kinase"/>
</dbReference>
<keyword evidence="5 7" id="KW-0067">ATP-binding</keyword>
<proteinExistence type="inferred from homology"/>
<accession>A0A7K3NN63</accession>
<dbReference type="InterPro" id="IPR000623">
    <property type="entry name" value="Shikimate_kinase/TSH1"/>
</dbReference>
<dbReference type="GO" id="GO:0000287">
    <property type="term" value="F:magnesium ion binding"/>
    <property type="evidence" value="ECO:0007669"/>
    <property type="project" value="UniProtKB-UniRule"/>
</dbReference>
<keyword evidence="6 7" id="KW-0057">Aromatic amino acid biosynthesis</keyword>
<dbReference type="EMBL" id="JAAGRQ010000042">
    <property type="protein sequence ID" value="NDY57273.1"/>
    <property type="molecule type" value="Genomic_DNA"/>
</dbReference>
<feature type="binding site" evidence="7">
    <location>
        <position position="158"/>
    </location>
    <ligand>
        <name>substrate</name>
    </ligand>
</feature>
<dbReference type="Pfam" id="PF01202">
    <property type="entry name" value="SKI"/>
    <property type="match status" value="1"/>
</dbReference>
<comment type="similarity">
    <text evidence="7">Belongs to the shikimate kinase family.</text>
</comment>
<dbReference type="SUPFAM" id="SSF52540">
    <property type="entry name" value="P-loop containing nucleoside triphosphate hydrolases"/>
    <property type="match status" value="1"/>
</dbReference>
<feature type="binding site" evidence="7">
    <location>
        <position position="103"/>
    </location>
    <ligand>
        <name>substrate</name>
    </ligand>
</feature>
<evidence type="ECO:0000256" key="7">
    <source>
        <dbReference type="HAMAP-Rule" id="MF_00109"/>
    </source>
</evidence>
<dbReference type="HAMAP" id="MF_00109">
    <property type="entry name" value="Shikimate_kinase"/>
    <property type="match status" value="1"/>
</dbReference>
<dbReference type="NCBIfam" id="NF040667">
    <property type="entry name" value="hom_kin_desulfo"/>
    <property type="match status" value="1"/>
</dbReference>
<organism evidence="8 9">
    <name type="scientific">Desulfolutivibrio sulfodismutans</name>
    <dbReference type="NCBI Taxonomy" id="63561"/>
    <lineage>
        <taxon>Bacteria</taxon>
        <taxon>Pseudomonadati</taxon>
        <taxon>Thermodesulfobacteriota</taxon>
        <taxon>Desulfovibrionia</taxon>
        <taxon>Desulfovibrionales</taxon>
        <taxon>Desulfovibrionaceae</taxon>
        <taxon>Desulfolutivibrio</taxon>
    </lineage>
</organism>
<comment type="cofactor">
    <cofactor evidence="7">
        <name>Mg(2+)</name>
        <dbReference type="ChEBI" id="CHEBI:18420"/>
    </cofactor>
    <text evidence="7">Binds 1 Mg(2+) ion per subunit.</text>
</comment>
<evidence type="ECO:0000256" key="1">
    <source>
        <dbReference type="ARBA" id="ARBA00022605"/>
    </source>
</evidence>
<name>A0A7K3NN63_9BACT</name>
<sequence length="200" mass="21731">MGDEKKRFDPALLPRVPPFVGTVSDEPCLSLVGMAGAGKSTLARLVAGMLGFAHLDTDRLIEATWGMPLQALLDAKGLTEFLRIEEDVVSRLWLRRCVIATGGSVVYGPQAVERLRQCGPVVFLRIDLPTFLARVGAAEDRGFARPGGKSLEEVFAERQPLYEAMADYQTATCGMSPEDCAAGIVDWVRPRLGPEKKDIA</sequence>
<evidence type="ECO:0000256" key="6">
    <source>
        <dbReference type="ARBA" id="ARBA00023141"/>
    </source>
</evidence>
<comment type="caution">
    <text evidence="7">Lacks conserved residue(s) required for the propagation of feature annotation.</text>
</comment>
<dbReference type="PRINTS" id="PR01100">
    <property type="entry name" value="SHIKIMTKNASE"/>
</dbReference>
<dbReference type="GO" id="GO:0009423">
    <property type="term" value="P:chorismate biosynthetic process"/>
    <property type="evidence" value="ECO:0007669"/>
    <property type="project" value="UniProtKB-UniRule"/>
</dbReference>
<keyword evidence="7" id="KW-0479">Metal-binding</keyword>
<evidence type="ECO:0000256" key="2">
    <source>
        <dbReference type="ARBA" id="ARBA00022679"/>
    </source>
</evidence>
<dbReference type="CDD" id="cd00464">
    <property type="entry name" value="SK"/>
    <property type="match status" value="1"/>
</dbReference>
<evidence type="ECO:0000313" key="9">
    <source>
        <dbReference type="Proteomes" id="UP000469724"/>
    </source>
</evidence>
<dbReference type="GO" id="GO:0005829">
    <property type="term" value="C:cytosol"/>
    <property type="evidence" value="ECO:0007669"/>
    <property type="project" value="TreeGrafter"/>
</dbReference>
<comment type="function">
    <text evidence="7">Catalyzes the specific phosphorylation of the 3-hydroxyl group of shikimic acid using ATP as a cosubstrate.</text>
</comment>
<evidence type="ECO:0000313" key="8">
    <source>
        <dbReference type="EMBL" id="NDY57273.1"/>
    </source>
</evidence>
<keyword evidence="7" id="KW-0460">Magnesium</keyword>
<keyword evidence="7" id="KW-0963">Cytoplasm</keyword>
<keyword evidence="1 7" id="KW-0028">Amino-acid biosynthesis</keyword>
<dbReference type="InterPro" id="IPR027417">
    <property type="entry name" value="P-loop_NTPase"/>
</dbReference>
<dbReference type="Proteomes" id="UP000469724">
    <property type="component" value="Unassembled WGS sequence"/>
</dbReference>
<dbReference type="RefSeq" id="WP_163302314.1">
    <property type="nucleotide sequence ID" value="NZ_JAAGRQ010000042.1"/>
</dbReference>
<keyword evidence="3 7" id="KW-0547">Nucleotide-binding</keyword>
<dbReference type="UniPathway" id="UPA00053">
    <property type="reaction ID" value="UER00088"/>
</dbReference>
<reference evidence="8 9" key="1">
    <citation type="submission" date="2020-02" db="EMBL/GenBank/DDBJ databases">
        <title>Comparative genomics of sulfur disproportionating microorganisms.</title>
        <authorList>
            <person name="Ward L.M."/>
            <person name="Bertran E."/>
            <person name="Johnston D.T."/>
        </authorList>
    </citation>
    <scope>NUCLEOTIDE SEQUENCE [LARGE SCALE GENOMIC DNA]</scope>
    <source>
        <strain evidence="8 9">DSM 3696</strain>
    </source>
</reference>
<dbReference type="GO" id="GO:0004765">
    <property type="term" value="F:shikimate kinase activity"/>
    <property type="evidence" value="ECO:0007669"/>
    <property type="project" value="UniProtKB-UniRule"/>
</dbReference>
<feature type="binding site" evidence="7">
    <location>
        <position position="58"/>
    </location>
    <ligand>
        <name>substrate</name>
    </ligand>
</feature>
<dbReference type="PANTHER" id="PTHR21087:SF16">
    <property type="entry name" value="SHIKIMATE KINASE 1, CHLOROPLASTIC"/>
    <property type="match status" value="1"/>
</dbReference>
<comment type="caution">
    <text evidence="8">The sequence shown here is derived from an EMBL/GenBank/DDBJ whole genome shotgun (WGS) entry which is preliminary data.</text>
</comment>
<comment type="subunit">
    <text evidence="7">Monomer.</text>
</comment>
<feature type="binding site" evidence="7">
    <location>
        <begin position="36"/>
        <end position="41"/>
    </location>
    <ligand>
        <name>ATP</name>
        <dbReference type="ChEBI" id="CHEBI:30616"/>
    </ligand>
</feature>
<dbReference type="GO" id="GO:0005524">
    <property type="term" value="F:ATP binding"/>
    <property type="evidence" value="ECO:0007669"/>
    <property type="project" value="UniProtKB-UniRule"/>
</dbReference>
<dbReference type="Gene3D" id="3.40.50.300">
    <property type="entry name" value="P-loop containing nucleotide triphosphate hydrolases"/>
    <property type="match status" value="1"/>
</dbReference>
<feature type="binding site" evidence="7">
    <location>
        <position position="40"/>
    </location>
    <ligand>
        <name>Mg(2+)</name>
        <dbReference type="ChEBI" id="CHEBI:18420"/>
    </ligand>
</feature>
<dbReference type="PANTHER" id="PTHR21087">
    <property type="entry name" value="SHIKIMATE KINASE"/>
    <property type="match status" value="1"/>
</dbReference>
<comment type="catalytic activity">
    <reaction evidence="7">
        <text>shikimate + ATP = 3-phosphoshikimate + ADP + H(+)</text>
        <dbReference type="Rhea" id="RHEA:13121"/>
        <dbReference type="ChEBI" id="CHEBI:15378"/>
        <dbReference type="ChEBI" id="CHEBI:30616"/>
        <dbReference type="ChEBI" id="CHEBI:36208"/>
        <dbReference type="ChEBI" id="CHEBI:145989"/>
        <dbReference type="ChEBI" id="CHEBI:456216"/>
        <dbReference type="EC" id="2.7.1.71"/>
    </reaction>
</comment>
<comment type="pathway">
    <text evidence="7">Metabolic intermediate biosynthesis; chorismate biosynthesis; chorismate from D-erythrose 4-phosphate and phosphoenolpyruvate: step 5/7.</text>
</comment>
<evidence type="ECO:0000256" key="5">
    <source>
        <dbReference type="ARBA" id="ARBA00022840"/>
    </source>
</evidence>
<dbReference type="EC" id="2.7.1.71" evidence="7"/>
<comment type="subcellular location">
    <subcellularLocation>
        <location evidence="7">Cytoplasm</location>
    </subcellularLocation>
</comment>
<dbReference type="GO" id="GO:0008652">
    <property type="term" value="P:amino acid biosynthetic process"/>
    <property type="evidence" value="ECO:0007669"/>
    <property type="project" value="UniProtKB-KW"/>
</dbReference>
<feature type="binding site" evidence="7">
    <location>
        <position position="145"/>
    </location>
    <ligand>
        <name>ATP</name>
        <dbReference type="ChEBI" id="CHEBI:30616"/>
    </ligand>
</feature>
<keyword evidence="2 7" id="KW-0808">Transferase</keyword>
<dbReference type="GO" id="GO:0009073">
    <property type="term" value="P:aromatic amino acid family biosynthetic process"/>
    <property type="evidence" value="ECO:0007669"/>
    <property type="project" value="UniProtKB-KW"/>
</dbReference>
<dbReference type="AlphaFoldDB" id="A0A7K3NN63"/>
<keyword evidence="4 7" id="KW-0418">Kinase</keyword>
<gene>
    <name evidence="7" type="primary">aroK</name>
    <name evidence="8" type="ORF">G3N56_11025</name>
</gene>
<keyword evidence="9" id="KW-1185">Reference proteome</keyword>
<evidence type="ECO:0000256" key="4">
    <source>
        <dbReference type="ARBA" id="ARBA00022777"/>
    </source>
</evidence>